<dbReference type="InterPro" id="IPR011583">
    <property type="entry name" value="Chitinase_II/V-like_cat"/>
</dbReference>
<dbReference type="GO" id="GO:0005975">
    <property type="term" value="P:carbohydrate metabolic process"/>
    <property type="evidence" value="ECO:0007669"/>
    <property type="project" value="InterPro"/>
</dbReference>
<dbReference type="EMBL" id="GIBP01005251">
    <property type="protein sequence ID" value="NDV34220.1"/>
    <property type="molecule type" value="Transcribed_RNA"/>
</dbReference>
<dbReference type="Gene3D" id="3.40.5.30">
    <property type="entry name" value="(Trans)glycosidases - domain 2"/>
    <property type="match status" value="1"/>
</dbReference>
<dbReference type="GO" id="GO:0008061">
    <property type="term" value="F:chitin binding"/>
    <property type="evidence" value="ECO:0007669"/>
    <property type="project" value="InterPro"/>
</dbReference>
<evidence type="ECO:0000259" key="1">
    <source>
        <dbReference type="PROSITE" id="PS51910"/>
    </source>
</evidence>
<dbReference type="AlphaFoldDB" id="A0A6B2LBC6"/>
<dbReference type="InterPro" id="IPR001223">
    <property type="entry name" value="Glyco_hydro18_cat"/>
</dbReference>
<dbReference type="GO" id="GO:0004568">
    <property type="term" value="F:chitinase activity"/>
    <property type="evidence" value="ECO:0007669"/>
    <property type="project" value="TreeGrafter"/>
</dbReference>
<accession>A0A6B2LBC6</accession>
<dbReference type="SMART" id="SM00636">
    <property type="entry name" value="Glyco_18"/>
    <property type="match status" value="1"/>
</dbReference>
<reference evidence="2" key="1">
    <citation type="journal article" date="2020" name="J. Eukaryot. Microbiol.">
        <title>De novo Sequencing, Assembly and Annotation of the Transcriptome for the Free-Living Testate Amoeba Arcella intermedia.</title>
        <authorList>
            <person name="Ribeiro G.M."/>
            <person name="Porfirio-Sousa A.L."/>
            <person name="Maurer-Alcala X.X."/>
            <person name="Katz L.A."/>
            <person name="Lahr D.J.G."/>
        </authorList>
    </citation>
    <scope>NUCLEOTIDE SEQUENCE</scope>
</reference>
<name>A0A6B2LBC6_9EUKA</name>
<dbReference type="PROSITE" id="PS51910">
    <property type="entry name" value="GH18_2"/>
    <property type="match status" value="1"/>
</dbReference>
<evidence type="ECO:0000313" key="2">
    <source>
        <dbReference type="EMBL" id="NDV34220.1"/>
    </source>
</evidence>
<organism evidence="2">
    <name type="scientific">Arcella intermedia</name>
    <dbReference type="NCBI Taxonomy" id="1963864"/>
    <lineage>
        <taxon>Eukaryota</taxon>
        <taxon>Amoebozoa</taxon>
        <taxon>Tubulinea</taxon>
        <taxon>Elardia</taxon>
        <taxon>Arcellinida</taxon>
        <taxon>Sphaerothecina</taxon>
        <taxon>Arcellidae</taxon>
        <taxon>Arcella</taxon>
    </lineage>
</organism>
<proteinExistence type="predicted"/>
<sequence length="304" mass="34704">MSLVGGSPLKVFGYLPEWRYVAERDWEAVCCRLTHLIYFSIEVLEDGTFTALDRLPPPDFESIVKAASTKCNTKMIISFGGYGRTNGFPGLVLNAASRRNFINNIVSLLQSHSWDGVDLNWEYPTSQSEWSGLFQLCEELNREFKPRSWEVSMALYPGQERLLTPQAIHNVHYFHMMTYDQHGQHSTMDFYLKSLQAIKNANLPLHQFTLGVPFYGRNIETGQWETYDQILQNNPSLSTDKDQVGKIYFNGLSTIQKKVLLAQEHQFGGIMIWEIGQDTDPKNPLSLLNAISTLIEDPKSKTEL</sequence>
<dbReference type="Gene3D" id="3.20.20.80">
    <property type="entry name" value="Glycosidases"/>
    <property type="match status" value="1"/>
</dbReference>
<dbReference type="GO" id="GO:0006032">
    <property type="term" value="P:chitin catabolic process"/>
    <property type="evidence" value="ECO:0007669"/>
    <property type="project" value="TreeGrafter"/>
</dbReference>
<dbReference type="PANTHER" id="PTHR11177">
    <property type="entry name" value="CHITINASE"/>
    <property type="match status" value="1"/>
</dbReference>
<dbReference type="CDD" id="cd00598">
    <property type="entry name" value="GH18_chitinase-like"/>
    <property type="match status" value="1"/>
</dbReference>
<dbReference type="InterPro" id="IPR050314">
    <property type="entry name" value="Glycosyl_Hydrlase_18"/>
</dbReference>
<dbReference type="PANTHER" id="PTHR11177:SF317">
    <property type="entry name" value="CHITINASE 12-RELATED"/>
    <property type="match status" value="1"/>
</dbReference>
<dbReference type="Pfam" id="PF00704">
    <property type="entry name" value="Glyco_hydro_18"/>
    <property type="match status" value="1"/>
</dbReference>
<dbReference type="GO" id="GO:0005576">
    <property type="term" value="C:extracellular region"/>
    <property type="evidence" value="ECO:0007669"/>
    <property type="project" value="TreeGrafter"/>
</dbReference>
<dbReference type="InterPro" id="IPR017853">
    <property type="entry name" value="GH"/>
</dbReference>
<dbReference type="SUPFAM" id="SSF51445">
    <property type="entry name" value="(Trans)glycosidases"/>
    <property type="match status" value="1"/>
</dbReference>
<protein>
    <recommendedName>
        <fullName evidence="1">GH18 domain-containing protein</fullName>
    </recommendedName>
</protein>
<feature type="domain" description="GH18" evidence="1">
    <location>
        <begin position="9"/>
        <end position="298"/>
    </location>
</feature>